<dbReference type="AlphaFoldDB" id="A0A210QYM9"/>
<dbReference type="GO" id="GO:0019433">
    <property type="term" value="P:triglyceride catabolic process"/>
    <property type="evidence" value="ECO:0007669"/>
    <property type="project" value="TreeGrafter"/>
</dbReference>
<gene>
    <name evidence="4" type="ORF">KP79_PYT22448</name>
</gene>
<accession>A0A210QYM9</accession>
<dbReference type="InterPro" id="IPR010468">
    <property type="entry name" value="HSL_N"/>
</dbReference>
<dbReference type="Gene3D" id="3.40.50.1820">
    <property type="entry name" value="alpha/beta hydrolase"/>
    <property type="match status" value="2"/>
</dbReference>
<dbReference type="EMBL" id="NEDP02001206">
    <property type="protein sequence ID" value="OWF53834.1"/>
    <property type="molecule type" value="Genomic_DNA"/>
</dbReference>
<dbReference type="OrthoDB" id="408631at2759"/>
<dbReference type="Pfam" id="PF07859">
    <property type="entry name" value="Abhydrolase_3"/>
    <property type="match status" value="2"/>
</dbReference>
<dbReference type="InterPro" id="IPR013094">
    <property type="entry name" value="AB_hydrolase_3"/>
</dbReference>
<evidence type="ECO:0000313" key="4">
    <source>
        <dbReference type="EMBL" id="OWF53834.1"/>
    </source>
</evidence>
<evidence type="ECO:0000259" key="2">
    <source>
        <dbReference type="Pfam" id="PF06350"/>
    </source>
</evidence>
<feature type="region of interest" description="Disordered" evidence="1">
    <location>
        <begin position="637"/>
        <end position="681"/>
    </location>
</feature>
<evidence type="ECO:0000313" key="5">
    <source>
        <dbReference type="Proteomes" id="UP000242188"/>
    </source>
</evidence>
<dbReference type="Proteomes" id="UP000242188">
    <property type="component" value="Unassembled WGS sequence"/>
</dbReference>
<dbReference type="PANTHER" id="PTHR23025">
    <property type="entry name" value="TRIACYLGLYCEROL LIPASE"/>
    <property type="match status" value="1"/>
</dbReference>
<dbReference type="GO" id="GO:0005829">
    <property type="term" value="C:cytosol"/>
    <property type="evidence" value="ECO:0007669"/>
    <property type="project" value="TreeGrafter"/>
</dbReference>
<dbReference type="SUPFAM" id="SSF53474">
    <property type="entry name" value="alpha/beta-Hydrolases"/>
    <property type="match status" value="1"/>
</dbReference>
<organism evidence="4 5">
    <name type="scientific">Mizuhopecten yessoensis</name>
    <name type="common">Japanese scallop</name>
    <name type="synonym">Patinopecten yessoensis</name>
    <dbReference type="NCBI Taxonomy" id="6573"/>
    <lineage>
        <taxon>Eukaryota</taxon>
        <taxon>Metazoa</taxon>
        <taxon>Spiralia</taxon>
        <taxon>Lophotrochozoa</taxon>
        <taxon>Mollusca</taxon>
        <taxon>Bivalvia</taxon>
        <taxon>Autobranchia</taxon>
        <taxon>Pteriomorphia</taxon>
        <taxon>Pectinida</taxon>
        <taxon>Pectinoidea</taxon>
        <taxon>Pectinidae</taxon>
        <taxon>Mizuhopecten</taxon>
    </lineage>
</organism>
<evidence type="ECO:0000256" key="1">
    <source>
        <dbReference type="SAM" id="MobiDB-lite"/>
    </source>
</evidence>
<dbReference type="GO" id="GO:0008203">
    <property type="term" value="P:cholesterol metabolic process"/>
    <property type="evidence" value="ECO:0007669"/>
    <property type="project" value="InterPro"/>
</dbReference>
<dbReference type="Pfam" id="PF06350">
    <property type="entry name" value="HSL_N"/>
    <property type="match status" value="1"/>
</dbReference>
<feature type="domain" description="Alpha/beta hydrolase fold-3" evidence="3">
    <location>
        <begin position="336"/>
        <end position="486"/>
    </location>
</feature>
<dbReference type="GO" id="GO:0004806">
    <property type="term" value="F:triacylglycerol lipase activity"/>
    <property type="evidence" value="ECO:0007669"/>
    <property type="project" value="TreeGrafter"/>
</dbReference>
<dbReference type="STRING" id="6573.A0A210QYM9"/>
<feature type="compositionally biased region" description="Polar residues" evidence="1">
    <location>
        <begin position="637"/>
        <end position="659"/>
    </location>
</feature>
<proteinExistence type="predicted"/>
<dbReference type="InterPro" id="IPR029058">
    <property type="entry name" value="AB_hydrolase_fold"/>
</dbReference>
<feature type="domain" description="Alpha/beta hydrolase fold-3" evidence="3">
    <location>
        <begin position="712"/>
        <end position="774"/>
    </location>
</feature>
<keyword evidence="5" id="KW-1185">Reference proteome</keyword>
<reference evidence="4 5" key="1">
    <citation type="journal article" date="2017" name="Nat. Ecol. Evol.">
        <title>Scallop genome provides insights into evolution of bilaterian karyotype and development.</title>
        <authorList>
            <person name="Wang S."/>
            <person name="Zhang J."/>
            <person name="Jiao W."/>
            <person name="Li J."/>
            <person name="Xun X."/>
            <person name="Sun Y."/>
            <person name="Guo X."/>
            <person name="Huan P."/>
            <person name="Dong B."/>
            <person name="Zhang L."/>
            <person name="Hu X."/>
            <person name="Sun X."/>
            <person name="Wang J."/>
            <person name="Zhao C."/>
            <person name="Wang Y."/>
            <person name="Wang D."/>
            <person name="Huang X."/>
            <person name="Wang R."/>
            <person name="Lv J."/>
            <person name="Li Y."/>
            <person name="Zhang Z."/>
            <person name="Liu B."/>
            <person name="Lu W."/>
            <person name="Hui Y."/>
            <person name="Liang J."/>
            <person name="Zhou Z."/>
            <person name="Hou R."/>
            <person name="Li X."/>
            <person name="Liu Y."/>
            <person name="Li H."/>
            <person name="Ning X."/>
            <person name="Lin Y."/>
            <person name="Zhao L."/>
            <person name="Xing Q."/>
            <person name="Dou J."/>
            <person name="Li Y."/>
            <person name="Mao J."/>
            <person name="Guo H."/>
            <person name="Dou H."/>
            <person name="Li T."/>
            <person name="Mu C."/>
            <person name="Jiang W."/>
            <person name="Fu Q."/>
            <person name="Fu X."/>
            <person name="Miao Y."/>
            <person name="Liu J."/>
            <person name="Yu Q."/>
            <person name="Li R."/>
            <person name="Liao H."/>
            <person name="Li X."/>
            <person name="Kong Y."/>
            <person name="Jiang Z."/>
            <person name="Chourrout D."/>
            <person name="Li R."/>
            <person name="Bao Z."/>
        </authorList>
    </citation>
    <scope>NUCLEOTIDE SEQUENCE [LARGE SCALE GENOMIC DNA]</scope>
    <source>
        <strain evidence="4 5">PY_sf001</strain>
    </source>
</reference>
<name>A0A210QYM9_MIZYE</name>
<feature type="domain" description="Hormone-sensitive lipase N-terminal" evidence="2">
    <location>
        <begin position="6"/>
        <end position="314"/>
    </location>
</feature>
<evidence type="ECO:0000259" key="3">
    <source>
        <dbReference type="Pfam" id="PF07859"/>
    </source>
</evidence>
<dbReference type="PANTHER" id="PTHR23025:SF3">
    <property type="entry name" value="HORMONE-SENSITIVE LIPASE"/>
    <property type="match status" value="1"/>
</dbReference>
<sequence length="811" mass="89315">MFTALFKDLRSFAVSNIAYFHNGKSSTQAKFHAAFCLLQEHIDRGIQPTVELIAPRLAEYDLSPDVQANGFRSIIKIIHKCCLHILQLVRHIHVNRESMFFRSAHYSSELEAYVETLGQLRACLEHAYKLMDFCKNGSLFADEEMIDDAIAEELTQQVEKLSQECFYGRTMGFQFCSSMQKPLNTVGVTMASFSENYLDNRSQLMQLAGTVLSSGKYLLNPELRARQICAVTRMADVRFCKAFWSITESGIMQQLPTFVCPSVQVNEVLVLQPETFEIEAADSKETVTITPPCAHTGHGPVNTRLFSSEYRVGQPRKSTKPLPKKTTPLPLSPCLLIHCHGGGFVAQSSKSHEVYLRQWAKDLNVPILSIDYSLSPESPFPRALEECFYAYAWAVKNCRSLGSTGEVICLAGDSAGGNLMISTAMRAASFGIRVPDGIVAAYTPVLVHYTPSPSRMLSLMDPLLPVGILVRCMAAYAGIPNDFLDQRRSSREIEEEFVVIETMDCEEDSPSSDSYIQDDSSSVDILNRVTSLESLDSDLGFPVSSNNQTVNLSDSDSAVIVVGGAGGDQKQSDRVAVDRNVLGQSDAGVSEITSPDEFKSVCLDTSGGSSLATSTLGDLPLDEKGDDPSKQLSQLELANSQPPSQRSCQSLHLSLPSSPTKRRNKSDFPMSPSMPTIGVSDRLGQKKGFSPVYEARHHIESPVRIFRSLPIVKNPYMSPMVAPDEMLASLPPLYLVGCHLDPLLDDSVMFAKKLRSLGRTVDLHMVDDLPHGFLNFSLVSAEAKLGSDVLVDKIRNVFHSSLKDDQNETES</sequence>
<dbReference type="GO" id="GO:0004771">
    <property type="term" value="F:sterol ester esterase activity"/>
    <property type="evidence" value="ECO:0007669"/>
    <property type="project" value="TreeGrafter"/>
</dbReference>
<protein>
    <submittedName>
        <fullName evidence="4">Hormone-sensitive lipase</fullName>
    </submittedName>
</protein>
<comment type="caution">
    <text evidence="4">The sequence shown here is derived from an EMBL/GenBank/DDBJ whole genome shotgun (WGS) entry which is preliminary data.</text>
</comment>